<protein>
    <submittedName>
        <fullName evidence="1">Uncharacterized protein</fullName>
    </submittedName>
</protein>
<dbReference type="EMBL" id="FZOQ01000015">
    <property type="protein sequence ID" value="SNS87759.1"/>
    <property type="molecule type" value="Genomic_DNA"/>
</dbReference>
<proteinExistence type="predicted"/>
<name>A0A239I2L2_9BACT</name>
<dbReference type="OrthoDB" id="893392at2"/>
<dbReference type="RefSeq" id="WP_089320307.1">
    <property type="nucleotide sequence ID" value="NZ_FZOQ01000015.1"/>
</dbReference>
<dbReference type="AlphaFoldDB" id="A0A239I2L2"/>
<reference evidence="2" key="1">
    <citation type="submission" date="2017-06" db="EMBL/GenBank/DDBJ databases">
        <authorList>
            <person name="Varghese N."/>
            <person name="Submissions S."/>
        </authorList>
    </citation>
    <scope>NUCLEOTIDE SEQUENCE [LARGE SCALE GENOMIC DNA]</scope>
    <source>
        <strain evidence="2">NKM1</strain>
    </source>
</reference>
<gene>
    <name evidence="1" type="ORF">SAMN06296052_115107</name>
</gene>
<dbReference type="Proteomes" id="UP000198432">
    <property type="component" value="Unassembled WGS sequence"/>
</dbReference>
<accession>A0A239I2L2</accession>
<evidence type="ECO:0000313" key="2">
    <source>
        <dbReference type="Proteomes" id="UP000198432"/>
    </source>
</evidence>
<evidence type="ECO:0000313" key="1">
    <source>
        <dbReference type="EMBL" id="SNS87759.1"/>
    </source>
</evidence>
<sequence length="140" mass="16529">MRLTGNLRDIKTQRDDQLQDIVLHIDKVEYLTQKKDGKYFQPFEFVDELDTPLVITGDRLSRTDTKHLEEGEHEFNVYDKVDGAYELNPNKHLSVTTEYDFDLDLTILTSVSYVVTVSNEEFTEIKQEKHKARKGKRRHR</sequence>
<keyword evidence="2" id="KW-1185">Reference proteome</keyword>
<organism evidence="1 2">
    <name type="scientific">Pontibacter ummariensis</name>
    <dbReference type="NCBI Taxonomy" id="1610492"/>
    <lineage>
        <taxon>Bacteria</taxon>
        <taxon>Pseudomonadati</taxon>
        <taxon>Bacteroidota</taxon>
        <taxon>Cytophagia</taxon>
        <taxon>Cytophagales</taxon>
        <taxon>Hymenobacteraceae</taxon>
        <taxon>Pontibacter</taxon>
    </lineage>
</organism>